<evidence type="ECO:0000313" key="2">
    <source>
        <dbReference type="EMBL" id="CAB3683806.1"/>
    </source>
</evidence>
<dbReference type="EMBL" id="CADIJM010000002">
    <property type="protein sequence ID" value="CAB3683806.1"/>
    <property type="molecule type" value="Genomic_DNA"/>
</dbReference>
<evidence type="ECO:0000256" key="1">
    <source>
        <dbReference type="SAM" id="SignalP"/>
    </source>
</evidence>
<sequence length="348" mass="37546">MYRHSRLRSRIAQSLHRLCAVLTVLLLAALLAPAAHAQSSAPLQCGLYEYDGGRGQMRVLSSNLIRKSALNGPELLYYKIENGKLGFYNLDLGLDDEYKLSPDGKSIDVGFEMVYALKTSAPCAAPTELPQTKVWPLCWKAGMMECLDAYNETSVKELESMCASGLPFVCKKLPDAWREAGGLEPGEGGQPAPLGEAAHKTLQAACLKGISASTCTLAAEEAWTAGRYLDARPMLEHACAAPIASPDACTLADSLAPLTTEALAQAAPAQLPQGTFKRPIGTLRKLVFGADGVVKDDGSLTMKARREGGLIKMQHNQRGDFVLKPLGDRLLLGVDYWNRLALFVRADN</sequence>
<dbReference type="RefSeq" id="WP_175122691.1">
    <property type="nucleotide sequence ID" value="NZ_CADIJM010000002.1"/>
</dbReference>
<feature type="signal peptide" evidence="1">
    <location>
        <begin position="1"/>
        <end position="37"/>
    </location>
</feature>
<reference evidence="2 3" key="1">
    <citation type="submission" date="2020-04" db="EMBL/GenBank/DDBJ databases">
        <authorList>
            <person name="De Canck E."/>
        </authorList>
    </citation>
    <scope>NUCLEOTIDE SEQUENCE [LARGE SCALE GENOMIC DNA]</scope>
    <source>
        <strain evidence="2 3">LMG 26690</strain>
    </source>
</reference>
<organism evidence="2 3">
    <name type="scientific">Achromobacter animicus</name>
    <dbReference type="NCBI Taxonomy" id="1389935"/>
    <lineage>
        <taxon>Bacteria</taxon>
        <taxon>Pseudomonadati</taxon>
        <taxon>Pseudomonadota</taxon>
        <taxon>Betaproteobacteria</taxon>
        <taxon>Burkholderiales</taxon>
        <taxon>Alcaligenaceae</taxon>
        <taxon>Achromobacter</taxon>
    </lineage>
</organism>
<proteinExistence type="predicted"/>
<feature type="chain" id="PRO_5028884910" evidence="1">
    <location>
        <begin position="38"/>
        <end position="348"/>
    </location>
</feature>
<gene>
    <name evidence="2" type="ORF">LMG26690_01745</name>
</gene>
<dbReference type="AlphaFoldDB" id="A0A6S6ZP14"/>
<protein>
    <submittedName>
        <fullName evidence="2">Uncharacterized protein</fullName>
    </submittedName>
</protein>
<keyword evidence="3" id="KW-1185">Reference proteome</keyword>
<keyword evidence="1" id="KW-0732">Signal</keyword>
<evidence type="ECO:0000313" key="3">
    <source>
        <dbReference type="Proteomes" id="UP000494214"/>
    </source>
</evidence>
<accession>A0A6S6ZP14</accession>
<name>A0A6S6ZP14_9BURK</name>
<dbReference type="Proteomes" id="UP000494214">
    <property type="component" value="Unassembled WGS sequence"/>
</dbReference>